<evidence type="ECO:0000256" key="1">
    <source>
        <dbReference type="PROSITE-ProRule" id="PRU00169"/>
    </source>
</evidence>
<dbReference type="Gene3D" id="3.40.50.2300">
    <property type="match status" value="1"/>
</dbReference>
<dbReference type="InterPro" id="IPR001789">
    <property type="entry name" value="Sig_transdc_resp-reg_receiver"/>
</dbReference>
<dbReference type="EMBL" id="QGHA01000018">
    <property type="protein sequence ID" value="PWK67654.1"/>
    <property type="molecule type" value="Genomic_DNA"/>
</dbReference>
<dbReference type="PANTHER" id="PTHR43228:SF1">
    <property type="entry name" value="TWO-COMPONENT RESPONSE REGULATOR ARR22"/>
    <property type="match status" value="1"/>
</dbReference>
<dbReference type="AlphaFoldDB" id="A0A316GV09"/>
<proteinExistence type="predicted"/>
<name>A0A316GV09_9SPHI</name>
<dbReference type="PROSITE" id="PS50110">
    <property type="entry name" value="RESPONSE_REGULATORY"/>
    <property type="match status" value="1"/>
</dbReference>
<evidence type="ECO:0000313" key="4">
    <source>
        <dbReference type="Proteomes" id="UP000245678"/>
    </source>
</evidence>
<dbReference type="Proteomes" id="UP000245678">
    <property type="component" value="Unassembled WGS sequence"/>
</dbReference>
<dbReference type="PANTHER" id="PTHR43228">
    <property type="entry name" value="TWO-COMPONENT RESPONSE REGULATOR"/>
    <property type="match status" value="1"/>
</dbReference>
<sequence>MTVPFKTCLLIDDNYIDNFVTRRVLESNNFAEQIIVRQSPTEAIELLKDGSVDPDVIFLDIRMPVMDGFEFLHEFDGLAIAKKGVKIYMLSSSLDPTDIRLSADNKYITQFIHKPLTNKVLEEICL</sequence>
<feature type="domain" description="Response regulatory" evidence="2">
    <location>
        <begin position="7"/>
        <end position="126"/>
    </location>
</feature>
<organism evidence="3 4">
    <name type="scientific">Mucilaginibacter oryzae</name>
    <dbReference type="NCBI Taxonomy" id="468058"/>
    <lineage>
        <taxon>Bacteria</taxon>
        <taxon>Pseudomonadati</taxon>
        <taxon>Bacteroidota</taxon>
        <taxon>Sphingobacteriia</taxon>
        <taxon>Sphingobacteriales</taxon>
        <taxon>Sphingobacteriaceae</taxon>
        <taxon>Mucilaginibacter</taxon>
    </lineage>
</organism>
<keyword evidence="4" id="KW-1185">Reference proteome</keyword>
<comment type="caution">
    <text evidence="3">The sequence shown here is derived from an EMBL/GenBank/DDBJ whole genome shotgun (WGS) entry which is preliminary data.</text>
</comment>
<dbReference type="GO" id="GO:0000160">
    <property type="term" value="P:phosphorelay signal transduction system"/>
    <property type="evidence" value="ECO:0007669"/>
    <property type="project" value="InterPro"/>
</dbReference>
<dbReference type="RefSeq" id="WP_109610664.1">
    <property type="nucleotide sequence ID" value="NZ_QGHA01000018.1"/>
</dbReference>
<dbReference type="InterPro" id="IPR011006">
    <property type="entry name" value="CheY-like_superfamily"/>
</dbReference>
<accession>A0A316GV09</accession>
<reference evidence="3 4" key="1">
    <citation type="submission" date="2018-05" db="EMBL/GenBank/DDBJ databases">
        <title>Genomic Encyclopedia of Archaeal and Bacterial Type Strains, Phase II (KMG-II): from individual species to whole genera.</title>
        <authorList>
            <person name="Goeker M."/>
        </authorList>
    </citation>
    <scope>NUCLEOTIDE SEQUENCE [LARGE SCALE GENOMIC DNA]</scope>
    <source>
        <strain evidence="3 4">DSM 19975</strain>
    </source>
</reference>
<evidence type="ECO:0000313" key="3">
    <source>
        <dbReference type="EMBL" id="PWK67654.1"/>
    </source>
</evidence>
<evidence type="ECO:0000259" key="2">
    <source>
        <dbReference type="PROSITE" id="PS50110"/>
    </source>
</evidence>
<dbReference type="SMART" id="SM00448">
    <property type="entry name" value="REC"/>
    <property type="match status" value="1"/>
</dbReference>
<keyword evidence="1" id="KW-0597">Phosphoprotein</keyword>
<dbReference type="Pfam" id="PF00072">
    <property type="entry name" value="Response_reg"/>
    <property type="match status" value="1"/>
</dbReference>
<gene>
    <name evidence="3" type="ORF">LX99_04874</name>
</gene>
<protein>
    <submittedName>
        <fullName evidence="3">CheY-like chemotaxis protein</fullName>
    </submittedName>
</protein>
<dbReference type="SUPFAM" id="SSF52172">
    <property type="entry name" value="CheY-like"/>
    <property type="match status" value="1"/>
</dbReference>
<feature type="modified residue" description="4-aspartylphosphate" evidence="1">
    <location>
        <position position="60"/>
    </location>
</feature>
<dbReference type="InterPro" id="IPR052048">
    <property type="entry name" value="ST_Response_Regulator"/>
</dbReference>